<dbReference type="Proteomes" id="UP001065298">
    <property type="component" value="Chromosome 4"/>
</dbReference>
<comment type="caution">
    <text evidence="1">The sequence shown here is derived from an EMBL/GenBank/DDBJ whole genome shotgun (WGS) entry which is preliminary data.</text>
</comment>
<proteinExistence type="predicted"/>
<gene>
    <name evidence="1" type="ORF">NCS57_00592500</name>
</gene>
<reference evidence="1" key="1">
    <citation type="submission" date="2022-06" db="EMBL/GenBank/DDBJ databases">
        <title>Fusarium solani species complex genomes reveal bases of compartmentalisation and animal pathogenesis.</title>
        <authorList>
            <person name="Tsai I.J."/>
        </authorList>
    </citation>
    <scope>NUCLEOTIDE SEQUENCE</scope>
    <source>
        <strain evidence="1">Fu6.1</strain>
    </source>
</reference>
<keyword evidence="2" id="KW-1185">Reference proteome</keyword>
<dbReference type="EMBL" id="CM046506">
    <property type="protein sequence ID" value="KAI8671184.1"/>
    <property type="molecule type" value="Genomic_DNA"/>
</dbReference>
<evidence type="ECO:0000313" key="2">
    <source>
        <dbReference type="Proteomes" id="UP001065298"/>
    </source>
</evidence>
<accession>A0ACC0R1W6</accession>
<sequence length="767" mass="84940">MSGTDLEAECAQNIALLYYLGQVASHPHKNLTRHQEADVGWTISLNDEKHLATTLGLLSGIKDDIRNVTAVCVEETRHGLVIMVAANAKGPGPSSPYLQWVKEGFDSVFSLLKDASSSSREQLEGDVFKAIVSMCRWRILSRIRMIKPENRPIIQKLLREINTAIEKSPQRADRTNFMALSNQLLSELARYQAAFTPPKGDTWTLTRDEELESIVQICYELFDMPTVGTILLKDMNGMKPRVDPSTREAVLNMIRKVGNYKRAATTLVKLARRYECIRQANTILVVLDSSALVQRTPTPRPSLSAMLDKLKAHHGTSWNTEKVVRELSCYLGSESKCYESQIDPLMRHPRVHAEMQLIWYLDQHKVPTPLRVIASNKDACYLCNAFIAFHGKYSIPRTHGRIYPGWRLPSSGLQDVKKGFTLELGRLAVTRIDRIIKKGTERMGYPLESTVPSAAVSGLSILTQQAEALRETAEGSDSDETVVPEHGTETLCPQGQQGEQCLSSHQGSPTEQNSSEKEEEAVLSHNKVESSAEFRSSPKPASSTMPSPTLSLKSLRKSLSGPSSLPRPLSLSMPVSGPLSGQEPQQAPADEYKDTGRYSTPKAQAFQSSENLHHSTVETDADSNPSVGSRMSQIVSPKTYETRLSSMSTPASLGKKPYEENEVGDKDAWRQVEKGRREVVTLPDSLELFVEYTTGTSSTSRNLRFKARRLSEEEAAAVLNEGAKVHDLTSLGYEEVKVKSSGGIMMRVGNQVFVARLDEFVAPTHAT</sequence>
<organism evidence="1 2">
    <name type="scientific">Fusarium keratoplasticum</name>
    <dbReference type="NCBI Taxonomy" id="1328300"/>
    <lineage>
        <taxon>Eukaryota</taxon>
        <taxon>Fungi</taxon>
        <taxon>Dikarya</taxon>
        <taxon>Ascomycota</taxon>
        <taxon>Pezizomycotina</taxon>
        <taxon>Sordariomycetes</taxon>
        <taxon>Hypocreomycetidae</taxon>
        <taxon>Hypocreales</taxon>
        <taxon>Nectriaceae</taxon>
        <taxon>Fusarium</taxon>
        <taxon>Fusarium solani species complex</taxon>
    </lineage>
</organism>
<name>A0ACC0R1W6_9HYPO</name>
<protein>
    <submittedName>
        <fullName evidence="1">Uncharacterized protein</fullName>
    </submittedName>
</protein>
<evidence type="ECO:0000313" key="1">
    <source>
        <dbReference type="EMBL" id="KAI8671184.1"/>
    </source>
</evidence>